<keyword evidence="4" id="KW-1185">Reference proteome</keyword>
<dbReference type="Gene3D" id="2.10.70.10">
    <property type="entry name" value="Complement Module, domain 1"/>
    <property type="match status" value="1"/>
</dbReference>
<proteinExistence type="predicted"/>
<dbReference type="GO" id="GO:0005615">
    <property type="term" value="C:extracellular space"/>
    <property type="evidence" value="ECO:0007669"/>
    <property type="project" value="TreeGrafter"/>
</dbReference>
<dbReference type="InterPro" id="IPR001007">
    <property type="entry name" value="VWF_dom"/>
</dbReference>
<sequence>MMLATVHAGVFCLLSCLTVSCLSGAVPRQAAEMWCDYGGHRARAGESFQLGPCEPCWCDYSGQVSCASILCAQPNCVDAVRDPSQCCSVCPNGPNCALPGGGILGNGQTVTLTDGSWCSCRARSYNGVTLATCTRRRRNRT</sequence>
<organism evidence="3 4">
    <name type="scientific">Lymnaea stagnalis</name>
    <name type="common">Great pond snail</name>
    <name type="synonym">Helix stagnalis</name>
    <dbReference type="NCBI Taxonomy" id="6523"/>
    <lineage>
        <taxon>Eukaryota</taxon>
        <taxon>Metazoa</taxon>
        <taxon>Spiralia</taxon>
        <taxon>Lophotrochozoa</taxon>
        <taxon>Mollusca</taxon>
        <taxon>Gastropoda</taxon>
        <taxon>Heterobranchia</taxon>
        <taxon>Euthyneura</taxon>
        <taxon>Panpulmonata</taxon>
        <taxon>Hygrophila</taxon>
        <taxon>Lymnaeoidea</taxon>
        <taxon>Lymnaeidae</taxon>
        <taxon>Lymnaea</taxon>
    </lineage>
</organism>
<evidence type="ECO:0000259" key="2">
    <source>
        <dbReference type="PROSITE" id="PS50184"/>
    </source>
</evidence>
<evidence type="ECO:0000256" key="1">
    <source>
        <dbReference type="SAM" id="SignalP"/>
    </source>
</evidence>
<accession>A0AAV2HR96</accession>
<protein>
    <recommendedName>
        <fullName evidence="2">VWFC domain-containing protein</fullName>
    </recommendedName>
</protein>
<reference evidence="3 4" key="1">
    <citation type="submission" date="2024-04" db="EMBL/GenBank/DDBJ databases">
        <authorList>
            <consortium name="Genoscope - CEA"/>
            <person name="William W."/>
        </authorList>
    </citation>
    <scope>NUCLEOTIDE SEQUENCE [LARGE SCALE GENOMIC DNA]</scope>
</reference>
<feature type="signal peptide" evidence="1">
    <location>
        <begin position="1"/>
        <end position="24"/>
    </location>
</feature>
<comment type="caution">
    <text evidence="3">The sequence shown here is derived from an EMBL/GenBank/DDBJ whole genome shotgun (WGS) entry which is preliminary data.</text>
</comment>
<dbReference type="SUPFAM" id="SSF57603">
    <property type="entry name" value="FnI-like domain"/>
    <property type="match status" value="1"/>
</dbReference>
<name>A0AAV2HR96_LYMST</name>
<evidence type="ECO:0000313" key="3">
    <source>
        <dbReference type="EMBL" id="CAL1535364.1"/>
    </source>
</evidence>
<dbReference type="AlphaFoldDB" id="A0AAV2HR96"/>
<dbReference type="PROSITE" id="PS50184">
    <property type="entry name" value="VWFC_2"/>
    <property type="match status" value="1"/>
</dbReference>
<dbReference type="Proteomes" id="UP001497497">
    <property type="component" value="Unassembled WGS sequence"/>
</dbReference>
<feature type="domain" description="VWFC" evidence="2">
    <location>
        <begin position="35"/>
        <end position="91"/>
    </location>
</feature>
<dbReference type="GO" id="GO:0045202">
    <property type="term" value="C:synapse"/>
    <property type="evidence" value="ECO:0007669"/>
    <property type="project" value="UniProtKB-SubCell"/>
</dbReference>
<dbReference type="PANTHER" id="PTHR46252">
    <property type="entry name" value="BRORIN FAMILY MEMBER"/>
    <property type="match status" value="1"/>
</dbReference>
<gene>
    <name evidence="3" type="ORF">GSLYS_00009324001</name>
</gene>
<dbReference type="GO" id="GO:0032281">
    <property type="term" value="C:AMPA glutamate receptor complex"/>
    <property type="evidence" value="ECO:0007669"/>
    <property type="project" value="TreeGrafter"/>
</dbReference>
<dbReference type="GO" id="GO:0030514">
    <property type="term" value="P:negative regulation of BMP signaling pathway"/>
    <property type="evidence" value="ECO:0007669"/>
    <property type="project" value="TreeGrafter"/>
</dbReference>
<dbReference type="EMBL" id="CAXITT010000199">
    <property type="protein sequence ID" value="CAL1535364.1"/>
    <property type="molecule type" value="Genomic_DNA"/>
</dbReference>
<feature type="chain" id="PRO_5043662736" description="VWFC domain-containing protein" evidence="1">
    <location>
        <begin position="25"/>
        <end position="141"/>
    </location>
</feature>
<keyword evidence="1" id="KW-0732">Signal</keyword>
<evidence type="ECO:0000313" key="4">
    <source>
        <dbReference type="Proteomes" id="UP001497497"/>
    </source>
</evidence>
<dbReference type="Pfam" id="PF23334">
    <property type="entry name" value="VWC2L_2nd"/>
    <property type="match status" value="1"/>
</dbReference>
<dbReference type="PANTHER" id="PTHR46252:SF3">
    <property type="entry name" value="KIELIN_CHORDIN-LIKE PROTEIN"/>
    <property type="match status" value="1"/>
</dbReference>
<dbReference type="InterPro" id="IPR042979">
    <property type="entry name" value="VWC2/VWC2L"/>
</dbReference>